<keyword evidence="2" id="KW-1185">Reference proteome</keyword>
<gene>
    <name evidence="1" type="ORF">PUN28_016886</name>
</gene>
<evidence type="ECO:0000313" key="1">
    <source>
        <dbReference type="EMBL" id="KAL0105522.1"/>
    </source>
</evidence>
<dbReference type="SUPFAM" id="SSF57716">
    <property type="entry name" value="Glucocorticoid receptor-like (DNA-binding domain)"/>
    <property type="match status" value="1"/>
</dbReference>
<reference evidence="1 2" key="1">
    <citation type="submission" date="2023-03" db="EMBL/GenBank/DDBJ databases">
        <title>High recombination rates correlate with genetic variation in Cardiocondyla obscurior ants.</title>
        <authorList>
            <person name="Errbii M."/>
        </authorList>
    </citation>
    <scope>NUCLEOTIDE SEQUENCE [LARGE SCALE GENOMIC DNA]</scope>
    <source>
        <strain evidence="1">Alpha-2009</strain>
        <tissue evidence="1">Whole body</tissue>
    </source>
</reference>
<dbReference type="Proteomes" id="UP001430953">
    <property type="component" value="Unassembled WGS sequence"/>
</dbReference>
<dbReference type="AlphaFoldDB" id="A0AAW2EV21"/>
<organism evidence="1 2">
    <name type="scientific">Cardiocondyla obscurior</name>
    <dbReference type="NCBI Taxonomy" id="286306"/>
    <lineage>
        <taxon>Eukaryota</taxon>
        <taxon>Metazoa</taxon>
        <taxon>Ecdysozoa</taxon>
        <taxon>Arthropoda</taxon>
        <taxon>Hexapoda</taxon>
        <taxon>Insecta</taxon>
        <taxon>Pterygota</taxon>
        <taxon>Neoptera</taxon>
        <taxon>Endopterygota</taxon>
        <taxon>Hymenoptera</taxon>
        <taxon>Apocrita</taxon>
        <taxon>Aculeata</taxon>
        <taxon>Formicoidea</taxon>
        <taxon>Formicidae</taxon>
        <taxon>Myrmicinae</taxon>
        <taxon>Cardiocondyla</taxon>
    </lineage>
</organism>
<evidence type="ECO:0000313" key="2">
    <source>
        <dbReference type="Proteomes" id="UP001430953"/>
    </source>
</evidence>
<evidence type="ECO:0008006" key="3">
    <source>
        <dbReference type="Google" id="ProtNLM"/>
    </source>
</evidence>
<name>A0AAW2EV21_9HYME</name>
<accession>A0AAW2EV21</accession>
<sequence>MTRCIVVGCTTSGYTSNPEKVQFFFIPRNKDLQKTICHHHFEECDILWKRELYDEERNIVGVSAPYKILKLRKGAIPSKFPWSEKFPDIESDKTKETNNEIIQNEMHMEHELEDNSTNFFFHDVHTQINDDNTRLLIFFLPTCNKIKSNNSLYSFYSIKEVILKNDMRIQVNVLKQPILNLPSSIFYCPINSIDQLQKNIICFYIEKIGYNEAFKDISDTWRHKKCSIISTITEDKCQFCAIVQKSIHQKRRREKKSY</sequence>
<protein>
    <recommendedName>
        <fullName evidence="3">THAP-type domain-containing protein</fullName>
    </recommendedName>
</protein>
<comment type="caution">
    <text evidence="1">The sequence shown here is derived from an EMBL/GenBank/DDBJ whole genome shotgun (WGS) entry which is preliminary data.</text>
</comment>
<dbReference type="EMBL" id="JADYXP020000019">
    <property type="protein sequence ID" value="KAL0105522.1"/>
    <property type="molecule type" value="Genomic_DNA"/>
</dbReference>
<proteinExistence type="predicted"/>